<evidence type="ECO:0008006" key="5">
    <source>
        <dbReference type="Google" id="ProtNLM"/>
    </source>
</evidence>
<dbReference type="SUPFAM" id="SSF47923">
    <property type="entry name" value="Ypt/Rab-GAP domain of gyp1p"/>
    <property type="match status" value="1"/>
</dbReference>
<protein>
    <recommendedName>
        <fullName evidence="5">Protein broad-minded</fullName>
    </recommendedName>
</protein>
<comment type="caution">
    <text evidence="3">The sequence shown here is derived from an EMBL/GenBank/DDBJ whole genome shotgun (WGS) entry which is preliminary data.</text>
</comment>
<dbReference type="EMBL" id="VCGU01000009">
    <property type="protein sequence ID" value="TRY70063.1"/>
    <property type="molecule type" value="Genomic_DNA"/>
</dbReference>
<name>A0A553NXA1_TIGCA</name>
<dbReference type="Pfam" id="PF14961">
    <property type="entry name" value="BROMI"/>
    <property type="match status" value="1"/>
</dbReference>
<proteinExistence type="predicted"/>
<dbReference type="Pfam" id="PF23440">
    <property type="entry name" value="BROMI_C"/>
    <property type="match status" value="1"/>
</dbReference>
<feature type="domain" description="BROMI middle region" evidence="1">
    <location>
        <begin position="199"/>
        <end position="378"/>
    </location>
</feature>
<feature type="domain" description="BROMI C-terminal Rab TBC-like" evidence="2">
    <location>
        <begin position="727"/>
        <end position="1151"/>
    </location>
</feature>
<keyword evidence="4" id="KW-1185">Reference proteome</keyword>
<dbReference type="Proteomes" id="UP000318571">
    <property type="component" value="Chromosome 9"/>
</dbReference>
<accession>A0A553NXA1</accession>
<evidence type="ECO:0000313" key="4">
    <source>
        <dbReference type="Proteomes" id="UP000318571"/>
    </source>
</evidence>
<gene>
    <name evidence="3" type="ORF">TCAL_15021</name>
</gene>
<organism evidence="3 4">
    <name type="scientific">Tigriopus californicus</name>
    <name type="common">Marine copepod</name>
    <dbReference type="NCBI Taxonomy" id="6832"/>
    <lineage>
        <taxon>Eukaryota</taxon>
        <taxon>Metazoa</taxon>
        <taxon>Ecdysozoa</taxon>
        <taxon>Arthropoda</taxon>
        <taxon>Crustacea</taxon>
        <taxon>Multicrustacea</taxon>
        <taxon>Hexanauplia</taxon>
        <taxon>Copepoda</taxon>
        <taxon>Harpacticoida</taxon>
        <taxon>Harpacticidae</taxon>
        <taxon>Tigriopus</taxon>
    </lineage>
</organism>
<dbReference type="InterPro" id="IPR032735">
    <property type="entry name" value="BROMI_M"/>
</dbReference>
<evidence type="ECO:0000259" key="1">
    <source>
        <dbReference type="Pfam" id="PF14961"/>
    </source>
</evidence>
<dbReference type="InterPro" id="IPR055392">
    <property type="entry name" value="BROMI_C"/>
</dbReference>
<dbReference type="STRING" id="6832.A0A553NXA1"/>
<evidence type="ECO:0000259" key="2">
    <source>
        <dbReference type="Pfam" id="PF23440"/>
    </source>
</evidence>
<dbReference type="InterPro" id="IPR035969">
    <property type="entry name" value="Rab-GAP_TBC_sf"/>
</dbReference>
<dbReference type="Gene3D" id="1.10.472.80">
    <property type="entry name" value="Ypt/Rab-GAP domain of gyp1p, domain 3"/>
    <property type="match status" value="1"/>
</dbReference>
<dbReference type="OMA" id="ECVTFMS"/>
<evidence type="ECO:0000313" key="3">
    <source>
        <dbReference type="EMBL" id="TRY70063.1"/>
    </source>
</evidence>
<dbReference type="AlphaFoldDB" id="A0A553NXA1"/>
<sequence>MPRLKLNKTVGDGTESHTQMQKIEVKDALRQLLATLEPLIRSSGSSTHLHGMLTYLEEADETAFQHLKLAQWVQRQLTTSIRSMVMTEISAQCQDSELTPHKMKMVAPAILHKIMQSMEIRQCLGEMRKLLQAVGVEMKANFDQEFAKVILMVDEASLDALGQDFCRPSMNQSVSSQDSLFSTWHQSNFIFLQPQEYNRLGEKLNRFSPTDVKIEALNTLLLTQLSEIVSTESWPFVKEGLQSSLMDSSSNVSFLSLKIHHRLMSNITPLATREAFTSVMSSIGGIYRDRNRIQSLPSMTSGISSKKRFHQSFLQVFKLVAHFCTELPKYWLRYPERLVHDMVEHLFQAITSPSNHHMGKKAPIHPMMILAVVDPQANRMIMFVSVSNHIALKGPSKWIIHSLESLAGSKDSAHNFVTTMSLERILSPMRSYIQDFDSQPRKSLYFSLEGMVRIVTVLINNATIKIDPDPALPSSGLDNGITMSILETCAKFSALTFKAYASHDAKLLASVARLALAIGTNHLGCLVSSFEPMIQSLSACWCALRDTTATPTNSLLNLKHYLDEDEPALTEEMKTVLQKLCQTPRGFFTIFKHVSVQDLYGNELHTIAENENLSLLAVSAPGVRILCNTRFLEQRLAYILDTISLEGDNKHWRPSQMETEDRLLRATVLFVQLLSSFEFLKINVPIPIESNPKNDVKAMLLLNSKIFNHYSESESVFALKMFSCVASGLDNFLYLERNFQMLERIDGNLYDEDKAIGDSGEMIIDRETLYLHFLSHSLRSIGGHGERPMPKLSFEERADWKSCVDVPEPDFQPRKGSRAAESLLQFLAITKSQYHDREWLEQAKKMFGTSITTSMVEVKEKLLTEILDQMQESWQVIPNEDLPSSHTDLSISIESTLEALKLPLDFVVNYGCSIDLIDQAKRDTHLEQLADVLTKAPNTFLTERFDWFIGVSFLMMSGTEDGDGVPMELEAKDKCLAFLRKISRSYMSVFLWPNKTRAFCRNRHETKKLKFACDIELFVSLFGHHIEAILSKEAPVVFMELQNEMISPSLLCYQWWNQCLLNVLDWTEICHYHLLIILFGPDYLIYFFTALLRHLQTPILEAVQDQHGDGRYLIEILMTEPVSGFRTGDYLPFMQLLAKTYSKLILKDFKTFLNM</sequence>
<reference evidence="3 4" key="1">
    <citation type="journal article" date="2018" name="Nat. Ecol. Evol.">
        <title>Genomic signatures of mitonuclear coevolution across populations of Tigriopus californicus.</title>
        <authorList>
            <person name="Barreto F.S."/>
            <person name="Watson E.T."/>
            <person name="Lima T.G."/>
            <person name="Willett C.S."/>
            <person name="Edmands S."/>
            <person name="Li W."/>
            <person name="Burton R.S."/>
        </authorList>
    </citation>
    <scope>NUCLEOTIDE SEQUENCE [LARGE SCALE GENOMIC DNA]</scope>
    <source>
        <strain evidence="3 4">San Diego</strain>
    </source>
</reference>